<dbReference type="WBParaSite" id="maker-uti_cns_0003932-snap-gene-0.5-mRNA-1">
    <property type="protein sequence ID" value="maker-uti_cns_0003932-snap-gene-0.5-mRNA-1"/>
    <property type="gene ID" value="maker-uti_cns_0003932-snap-gene-0.5"/>
</dbReference>
<dbReference type="GO" id="GO:0005634">
    <property type="term" value="C:nucleus"/>
    <property type="evidence" value="ECO:0007669"/>
    <property type="project" value="TreeGrafter"/>
</dbReference>
<dbReference type="Gene3D" id="1.20.58.1070">
    <property type="match status" value="1"/>
</dbReference>
<organism evidence="3 4">
    <name type="scientific">Macrostomum lignano</name>
    <dbReference type="NCBI Taxonomy" id="282301"/>
    <lineage>
        <taxon>Eukaryota</taxon>
        <taxon>Metazoa</taxon>
        <taxon>Spiralia</taxon>
        <taxon>Lophotrochozoa</taxon>
        <taxon>Platyhelminthes</taxon>
        <taxon>Rhabditophora</taxon>
        <taxon>Macrostomorpha</taxon>
        <taxon>Macrostomida</taxon>
        <taxon>Macrostomidae</taxon>
        <taxon>Macrostomum</taxon>
    </lineage>
</organism>
<dbReference type="PANTHER" id="PTHR12794">
    <property type="entry name" value="GEMIN2"/>
    <property type="match status" value="1"/>
</dbReference>
<comment type="similarity">
    <text evidence="1">Belongs to the gemin-2 family.</text>
</comment>
<accession>A0A1I8H097</accession>
<feature type="region of interest" description="Disordered" evidence="2">
    <location>
        <begin position="193"/>
        <end position="246"/>
    </location>
</feature>
<proteinExistence type="inferred from homology"/>
<name>A0A1I8H097_9PLAT</name>
<dbReference type="AlphaFoldDB" id="A0A1I8H097"/>
<dbReference type="Pfam" id="PF04938">
    <property type="entry name" value="SIP1"/>
    <property type="match status" value="1"/>
</dbReference>
<sequence length="352" mass="37875">FQRLQLARMQSESSAAEADLRDDEEEDEDDEGDFDDVQRPVLGFGDGPEVDVSALEYLRSVQAEARRCPKVVVAKQPVPLAPGRPSGPQQSRGGGRQPVWPDAKCRGMQVSALLASSSAVTSPDRGIAATPDWAPGTDWQAEQVAAFAELRDRLAESLRLASSRSAAAEAPRLPKASDGRAWRAFCYGTGGTAAGDWRGDDEDGSSGEDEDSGDDDGEELESGRKEAANGEDEESGGAEAQSEEGHPPLISLVCRLPRASLLALLGHHADWLTGPEPLPFTDRLGQWLFALLAALRCPLTSEEADRLRRLARACRRERLRLPSGLRHPAAVPLSLIICLVARHFGQADLADD</sequence>
<keyword evidence="3" id="KW-1185">Reference proteome</keyword>
<dbReference type="GO" id="GO:0000387">
    <property type="term" value="P:spliceosomal snRNP assembly"/>
    <property type="evidence" value="ECO:0007669"/>
    <property type="project" value="InterPro"/>
</dbReference>
<evidence type="ECO:0000256" key="1">
    <source>
        <dbReference type="ARBA" id="ARBA00025758"/>
    </source>
</evidence>
<feature type="compositionally biased region" description="Acidic residues" evidence="2">
    <location>
        <begin position="20"/>
        <end position="35"/>
    </location>
</feature>
<evidence type="ECO:0000313" key="4">
    <source>
        <dbReference type="WBParaSite" id="maker-uti_cns_0003932-snap-gene-0.5-mRNA-1"/>
    </source>
</evidence>
<dbReference type="InterPro" id="IPR035426">
    <property type="entry name" value="Gemin2/Brr1"/>
</dbReference>
<feature type="region of interest" description="Disordered" evidence="2">
    <location>
        <begin position="71"/>
        <end position="136"/>
    </location>
</feature>
<protein>
    <submittedName>
        <fullName evidence="4">Gem-associated protein 2</fullName>
    </submittedName>
</protein>
<dbReference type="Proteomes" id="UP000095280">
    <property type="component" value="Unplaced"/>
</dbReference>
<evidence type="ECO:0000256" key="2">
    <source>
        <dbReference type="SAM" id="MobiDB-lite"/>
    </source>
</evidence>
<feature type="region of interest" description="Disordered" evidence="2">
    <location>
        <begin position="1"/>
        <end position="48"/>
    </location>
</feature>
<evidence type="ECO:0000313" key="3">
    <source>
        <dbReference type="Proteomes" id="UP000095280"/>
    </source>
</evidence>
<feature type="compositionally biased region" description="Acidic residues" evidence="2">
    <location>
        <begin position="199"/>
        <end position="220"/>
    </location>
</feature>
<dbReference type="PANTHER" id="PTHR12794:SF0">
    <property type="entry name" value="GEM-ASSOCIATED PROTEIN 2"/>
    <property type="match status" value="1"/>
</dbReference>
<reference evidence="4" key="1">
    <citation type="submission" date="2016-11" db="UniProtKB">
        <authorList>
            <consortium name="WormBaseParasite"/>
        </authorList>
    </citation>
    <scope>IDENTIFICATION</scope>
</reference>
<dbReference type="GO" id="GO:0032797">
    <property type="term" value="C:SMN complex"/>
    <property type="evidence" value="ECO:0007669"/>
    <property type="project" value="TreeGrafter"/>
</dbReference>